<feature type="domain" description="PABS" evidence="4">
    <location>
        <begin position="1"/>
        <end position="184"/>
    </location>
</feature>
<feature type="active site" description="Proton acceptor" evidence="3">
    <location>
        <position position="92"/>
    </location>
</feature>
<dbReference type="Proteomes" id="UP001642464">
    <property type="component" value="Unassembled WGS sequence"/>
</dbReference>
<dbReference type="InterPro" id="IPR001045">
    <property type="entry name" value="Spermi_synthase"/>
</dbReference>
<dbReference type="InterPro" id="IPR030374">
    <property type="entry name" value="PABS"/>
</dbReference>
<dbReference type="SUPFAM" id="SSF53335">
    <property type="entry name" value="S-adenosyl-L-methionine-dependent methyltransferases"/>
    <property type="match status" value="1"/>
</dbReference>
<dbReference type="Gene3D" id="3.40.50.150">
    <property type="entry name" value="Vaccinia Virus protein VP39"/>
    <property type="match status" value="1"/>
</dbReference>
<keyword evidence="6" id="KW-1185">Reference proteome</keyword>
<dbReference type="PANTHER" id="PTHR11558">
    <property type="entry name" value="SPERMIDINE/SPERMINE SYNTHASE"/>
    <property type="match status" value="1"/>
</dbReference>
<evidence type="ECO:0000256" key="3">
    <source>
        <dbReference type="PROSITE-ProRule" id="PRU00354"/>
    </source>
</evidence>
<evidence type="ECO:0000259" key="4">
    <source>
        <dbReference type="PROSITE" id="PS51006"/>
    </source>
</evidence>
<protein>
    <submittedName>
        <fullName evidence="5">Spermidine synthase (SPDSY) (Putrescine aminopropyltransferase)</fullName>
    </submittedName>
</protein>
<gene>
    <name evidence="5" type="ORF">SCF082_LOCUS26294</name>
</gene>
<sequence length="199" mass="22357">MMASLGPSPLRKVLVLGGGDGGVATVALKYPMVELLQVEIDERVIQMSKRFFPHFSAAFTDQRHKLVVGDAVRWVEDHAHEMQSTFDLCIIDSTDEPLESVWSISFYQRLKSMLTPHGAIVQNIGSQTDLLADFRSLHQPVFQKRYLINCLTGEGSYSCQVNGAKRNHRPSLISYDMPVRRRLPFQALPCTHISKDSGL</sequence>
<keyword evidence="3" id="KW-0620">Polyamine biosynthesis</keyword>
<proteinExistence type="inferred from homology"/>
<dbReference type="PANTHER" id="PTHR11558:SF11">
    <property type="entry name" value="SPERMIDINE SYNTHASE"/>
    <property type="match status" value="1"/>
</dbReference>
<dbReference type="Pfam" id="PF01564">
    <property type="entry name" value="Spermine_synth"/>
    <property type="match status" value="1"/>
</dbReference>
<comment type="similarity">
    <text evidence="1">Belongs to the spermidine/spermine synthase family.</text>
</comment>
<dbReference type="InterPro" id="IPR029063">
    <property type="entry name" value="SAM-dependent_MTases_sf"/>
</dbReference>
<evidence type="ECO:0000256" key="1">
    <source>
        <dbReference type="ARBA" id="ARBA00007867"/>
    </source>
</evidence>
<accession>A0ABP0M5K8</accession>
<comment type="caution">
    <text evidence="5">The sequence shown here is derived from an EMBL/GenBank/DDBJ whole genome shotgun (WGS) entry which is preliminary data.</text>
</comment>
<keyword evidence="2 3" id="KW-0808">Transferase</keyword>
<name>A0ABP0M5K8_9DINO</name>
<organism evidence="5 6">
    <name type="scientific">Durusdinium trenchii</name>
    <dbReference type="NCBI Taxonomy" id="1381693"/>
    <lineage>
        <taxon>Eukaryota</taxon>
        <taxon>Sar</taxon>
        <taxon>Alveolata</taxon>
        <taxon>Dinophyceae</taxon>
        <taxon>Suessiales</taxon>
        <taxon>Symbiodiniaceae</taxon>
        <taxon>Durusdinium</taxon>
    </lineage>
</organism>
<reference evidence="5 6" key="1">
    <citation type="submission" date="2024-02" db="EMBL/GenBank/DDBJ databases">
        <authorList>
            <person name="Chen Y."/>
            <person name="Shah S."/>
            <person name="Dougan E. K."/>
            <person name="Thang M."/>
            <person name="Chan C."/>
        </authorList>
    </citation>
    <scope>NUCLEOTIDE SEQUENCE [LARGE SCALE GENOMIC DNA]</scope>
</reference>
<evidence type="ECO:0000256" key="2">
    <source>
        <dbReference type="ARBA" id="ARBA00022679"/>
    </source>
</evidence>
<dbReference type="PROSITE" id="PS51006">
    <property type="entry name" value="PABS_2"/>
    <property type="match status" value="1"/>
</dbReference>
<evidence type="ECO:0000313" key="5">
    <source>
        <dbReference type="EMBL" id="CAK9046801.1"/>
    </source>
</evidence>
<evidence type="ECO:0000313" key="6">
    <source>
        <dbReference type="Proteomes" id="UP001642464"/>
    </source>
</evidence>
<dbReference type="EMBL" id="CAXAMM010019979">
    <property type="protein sequence ID" value="CAK9046801.1"/>
    <property type="molecule type" value="Genomic_DNA"/>
</dbReference>